<evidence type="ECO:0000313" key="2">
    <source>
        <dbReference type="Proteomes" id="UP000316256"/>
    </source>
</evidence>
<dbReference type="AlphaFoldDB" id="A0A541B8V0"/>
<protein>
    <submittedName>
        <fullName evidence="1">Asp23/Gls24 family envelope stress response protein</fullName>
    </submittedName>
</protein>
<sequence>MTGTQDPPVEPAERIAALALAVPGVADLHGGMFGEVATYLPGRRLLGVALTEQACAVHIAVTYPGNVVEVAEAVRRAVTPVVTVPVNVTVEDVQLERTAP</sequence>
<evidence type="ECO:0000313" key="1">
    <source>
        <dbReference type="EMBL" id="TQF68737.1"/>
    </source>
</evidence>
<dbReference type="RefSeq" id="WP_142099978.1">
    <property type="nucleotide sequence ID" value="NZ_VIGH01000005.1"/>
</dbReference>
<dbReference type="EMBL" id="VIGH01000005">
    <property type="protein sequence ID" value="TQF68737.1"/>
    <property type="molecule type" value="Genomic_DNA"/>
</dbReference>
<organism evidence="1 2">
    <name type="scientific">Rhodococcus spelaei</name>
    <dbReference type="NCBI Taxonomy" id="2546320"/>
    <lineage>
        <taxon>Bacteria</taxon>
        <taxon>Bacillati</taxon>
        <taxon>Actinomycetota</taxon>
        <taxon>Actinomycetes</taxon>
        <taxon>Mycobacteriales</taxon>
        <taxon>Nocardiaceae</taxon>
        <taxon>Rhodococcus</taxon>
    </lineage>
</organism>
<proteinExistence type="predicted"/>
<dbReference type="Proteomes" id="UP000316256">
    <property type="component" value="Unassembled WGS sequence"/>
</dbReference>
<keyword evidence="2" id="KW-1185">Reference proteome</keyword>
<comment type="caution">
    <text evidence="1">The sequence shown here is derived from an EMBL/GenBank/DDBJ whole genome shotgun (WGS) entry which is preliminary data.</text>
</comment>
<name>A0A541B8V0_9NOCA</name>
<dbReference type="OrthoDB" id="5195799at2"/>
<reference evidence="1 2" key="1">
    <citation type="submission" date="2019-06" db="EMBL/GenBank/DDBJ databases">
        <title>Rhodococcus spaelei sp. nov., isolated from a cave.</title>
        <authorList>
            <person name="Lee S.D."/>
        </authorList>
    </citation>
    <scope>NUCLEOTIDE SEQUENCE [LARGE SCALE GENOMIC DNA]</scope>
    <source>
        <strain evidence="1 2">C9-5</strain>
    </source>
</reference>
<accession>A0A541B8V0</accession>
<gene>
    <name evidence="1" type="ORF">FK531_13110</name>
</gene>